<name>A0A078KTX9_9FIRM</name>
<dbReference type="Gene3D" id="3.30.1180.10">
    <property type="match status" value="1"/>
</dbReference>
<dbReference type="OrthoDB" id="9780660at2"/>
<dbReference type="InterPro" id="IPR043168">
    <property type="entry name" value="DegV_C"/>
</dbReference>
<proteinExistence type="predicted"/>
<reference evidence="4" key="1">
    <citation type="submission" date="2014-07" db="EMBL/GenBank/DDBJ databases">
        <authorList>
            <person name="Wibberg D."/>
        </authorList>
    </citation>
    <scope>NUCLEOTIDE SEQUENCE [LARGE SCALE GENOMIC DNA]</scope>
    <source>
        <strain evidence="4">DG5</strain>
    </source>
</reference>
<gene>
    <name evidence="3" type="ORF">CCDG5_1530</name>
</gene>
<keyword evidence="2" id="KW-0446">Lipid-binding</keyword>
<dbReference type="InterPro" id="IPR003797">
    <property type="entry name" value="DegV"/>
</dbReference>
<dbReference type="Pfam" id="PF02645">
    <property type="entry name" value="DegV"/>
    <property type="match status" value="1"/>
</dbReference>
<evidence type="ECO:0000256" key="2">
    <source>
        <dbReference type="ARBA" id="ARBA00023121"/>
    </source>
</evidence>
<protein>
    <submittedName>
        <fullName evidence="3">DegV domain-containing protein CPE0026</fullName>
    </submittedName>
</protein>
<evidence type="ECO:0000256" key="1">
    <source>
        <dbReference type="ARBA" id="ARBA00003238"/>
    </source>
</evidence>
<evidence type="ECO:0000313" key="3">
    <source>
        <dbReference type="EMBL" id="CDZ24640.1"/>
    </source>
</evidence>
<dbReference type="PANTHER" id="PTHR33434:SF3">
    <property type="entry name" value="DEGV DOMAIN-CONTAINING PROTEIN YITS"/>
    <property type="match status" value="1"/>
</dbReference>
<dbReference type="SUPFAM" id="SSF82549">
    <property type="entry name" value="DAK1/DegV-like"/>
    <property type="match status" value="1"/>
</dbReference>
<dbReference type="EMBL" id="LM995447">
    <property type="protein sequence ID" value="CDZ24640.1"/>
    <property type="molecule type" value="Genomic_DNA"/>
</dbReference>
<dbReference type="KEGG" id="ccel:CCDG5_1530"/>
<dbReference type="AlphaFoldDB" id="A0A078KTX9"/>
<dbReference type="PATRIC" id="fig|29343.3.peg.1613"/>
<dbReference type="Proteomes" id="UP000032431">
    <property type="component" value="Chromosome I"/>
</dbReference>
<dbReference type="GO" id="GO:0008289">
    <property type="term" value="F:lipid binding"/>
    <property type="evidence" value="ECO:0007669"/>
    <property type="project" value="UniProtKB-KW"/>
</dbReference>
<dbReference type="Gene3D" id="3.40.50.10170">
    <property type="match status" value="1"/>
</dbReference>
<dbReference type="STRING" id="29343.CCDG5_1530"/>
<organism evidence="3 4">
    <name type="scientific">[Clostridium] cellulosi</name>
    <dbReference type="NCBI Taxonomy" id="29343"/>
    <lineage>
        <taxon>Bacteria</taxon>
        <taxon>Bacillati</taxon>
        <taxon>Bacillota</taxon>
        <taxon>Clostridia</taxon>
        <taxon>Eubacteriales</taxon>
        <taxon>Oscillospiraceae</taxon>
        <taxon>Oscillospiraceae incertae sedis</taxon>
    </lineage>
</organism>
<sequence length="288" mass="32322">MFDIITDSTANLPEEIIDEFDIKVISVPYFIGGKEYQGYEKGKKPHLKEFYDAMRKGEVATTAQMSRESCRNAFESSLEEGRDFIYIGFSSALSGMMNTASLVADELRKEYPERKFYVIDSLSASMGQGLLVYYAAVARQEGKDIDEVKASVEEKIPKLCHWFTVDDLKYLKRGGRISSTTALVGTLMGIKPILHVDDKGRIVSVGKVRGRRNSIEEVFKRMKERCLDTEDQMIFIAHSDCENDAKYLASLVKNEYKVKGLKIGYIDAVIGAHSGPGTLAVFFLGTER</sequence>
<dbReference type="NCBIfam" id="TIGR00762">
    <property type="entry name" value="DegV"/>
    <property type="match status" value="1"/>
</dbReference>
<accession>A0A078KTX9</accession>
<keyword evidence="4" id="KW-1185">Reference proteome</keyword>
<dbReference type="HOGENOM" id="CLU_048251_4_1_9"/>
<evidence type="ECO:0000313" key="4">
    <source>
        <dbReference type="Proteomes" id="UP000032431"/>
    </source>
</evidence>
<dbReference type="PROSITE" id="PS51482">
    <property type="entry name" value="DEGV"/>
    <property type="match status" value="1"/>
</dbReference>
<comment type="function">
    <text evidence="1">May bind long-chain fatty acids, such as palmitate, and may play a role in lipid transport or fatty acid metabolism.</text>
</comment>
<dbReference type="InterPro" id="IPR050270">
    <property type="entry name" value="DegV_domain_contain"/>
</dbReference>
<dbReference type="PANTHER" id="PTHR33434">
    <property type="entry name" value="DEGV DOMAIN-CONTAINING PROTEIN DR_1986-RELATED"/>
    <property type="match status" value="1"/>
</dbReference>